<keyword evidence="9" id="KW-0804">Transcription</keyword>
<keyword evidence="4" id="KW-0677">Repeat</keyword>
<dbReference type="SMART" id="SM00868">
    <property type="entry name" value="zf-AD"/>
    <property type="match status" value="2"/>
</dbReference>
<protein>
    <recommendedName>
        <fullName evidence="13">C2H2-type domain-containing protein</fullName>
    </recommendedName>
</protein>
<dbReference type="Pfam" id="PF13912">
    <property type="entry name" value="zf-C2H2_6"/>
    <property type="match status" value="2"/>
</dbReference>
<accession>A0ABM1ZKD3</accession>
<keyword evidence="7" id="KW-0805">Transcription regulation</keyword>
<keyword evidence="15" id="KW-1185">Reference proteome</keyword>
<dbReference type="InterPro" id="IPR012934">
    <property type="entry name" value="Znf_AD"/>
</dbReference>
<feature type="region of interest" description="Disordered" evidence="12">
    <location>
        <begin position="288"/>
        <end position="319"/>
    </location>
</feature>
<feature type="domain" description="C2H2-type" evidence="13">
    <location>
        <begin position="487"/>
        <end position="514"/>
    </location>
</feature>
<evidence type="ECO:0000256" key="2">
    <source>
        <dbReference type="ARBA" id="ARBA00006991"/>
    </source>
</evidence>
<dbReference type="PROSITE" id="PS00028">
    <property type="entry name" value="ZINC_FINGER_C2H2_1"/>
    <property type="match status" value="8"/>
</dbReference>
<keyword evidence="8" id="KW-0238">DNA-binding</keyword>
<dbReference type="PANTHER" id="PTHR24393:SF15">
    <property type="entry name" value="IP01243P-RELATED"/>
    <property type="match status" value="1"/>
</dbReference>
<keyword evidence="5 11" id="KW-0863">Zinc-finger</keyword>
<reference evidence="15" key="1">
    <citation type="journal article" date="2015" name="Proc. Natl. Acad. Sci. U.S.A.">
        <title>Genome sequence of the Asian Tiger mosquito, Aedes albopictus, reveals insights into its biology, genetics, and evolution.</title>
        <authorList>
            <person name="Chen X.G."/>
            <person name="Jiang X."/>
            <person name="Gu J."/>
            <person name="Xu M."/>
            <person name="Wu Y."/>
            <person name="Deng Y."/>
            <person name="Zhang C."/>
            <person name="Bonizzoni M."/>
            <person name="Dermauw W."/>
            <person name="Vontas J."/>
            <person name="Armbruster P."/>
            <person name="Huang X."/>
            <person name="Yang Y."/>
            <person name="Zhang H."/>
            <person name="He W."/>
            <person name="Peng H."/>
            <person name="Liu Y."/>
            <person name="Wu K."/>
            <person name="Chen J."/>
            <person name="Lirakis M."/>
            <person name="Topalis P."/>
            <person name="Van Leeuwen T."/>
            <person name="Hall A.B."/>
            <person name="Jiang X."/>
            <person name="Thorpe C."/>
            <person name="Mueller R.L."/>
            <person name="Sun C."/>
            <person name="Waterhouse R.M."/>
            <person name="Yan G."/>
            <person name="Tu Z.J."/>
            <person name="Fang X."/>
            <person name="James A.A."/>
        </authorList>
    </citation>
    <scope>NUCLEOTIDE SEQUENCE [LARGE SCALE GENOMIC DNA]</scope>
    <source>
        <strain evidence="15">Foshan</strain>
    </source>
</reference>
<name>A0ABM1ZKD3_AEDAL</name>
<evidence type="ECO:0000313" key="14">
    <source>
        <dbReference type="EnsemblMetazoa" id="AALFPA23_019335.P28432"/>
    </source>
</evidence>
<feature type="domain" description="C2H2-type" evidence="13">
    <location>
        <begin position="266"/>
        <end position="294"/>
    </location>
</feature>
<feature type="domain" description="C2H2-type" evidence="13">
    <location>
        <begin position="576"/>
        <end position="603"/>
    </location>
</feature>
<feature type="domain" description="C2H2-type" evidence="13">
    <location>
        <begin position="397"/>
        <end position="425"/>
    </location>
</feature>
<feature type="domain" description="C2H2-type" evidence="13">
    <location>
        <begin position="458"/>
        <end position="486"/>
    </location>
</feature>
<dbReference type="Proteomes" id="UP000069940">
    <property type="component" value="Unassembled WGS sequence"/>
</dbReference>
<evidence type="ECO:0000313" key="15">
    <source>
        <dbReference type="Proteomes" id="UP000069940"/>
    </source>
</evidence>
<feature type="compositionally biased region" description="Polar residues" evidence="12">
    <location>
        <begin position="288"/>
        <end position="302"/>
    </location>
</feature>
<evidence type="ECO:0000256" key="10">
    <source>
        <dbReference type="ARBA" id="ARBA00023242"/>
    </source>
</evidence>
<comment type="similarity">
    <text evidence="2">Belongs to the krueppel C2H2-type zinc-finger protein family.</text>
</comment>
<comment type="subcellular location">
    <subcellularLocation>
        <location evidence="1">Nucleus</location>
    </subcellularLocation>
</comment>
<organism evidence="14 15">
    <name type="scientific">Aedes albopictus</name>
    <name type="common">Asian tiger mosquito</name>
    <name type="synonym">Stegomyia albopicta</name>
    <dbReference type="NCBI Taxonomy" id="7160"/>
    <lineage>
        <taxon>Eukaryota</taxon>
        <taxon>Metazoa</taxon>
        <taxon>Ecdysozoa</taxon>
        <taxon>Arthropoda</taxon>
        <taxon>Hexapoda</taxon>
        <taxon>Insecta</taxon>
        <taxon>Pterygota</taxon>
        <taxon>Neoptera</taxon>
        <taxon>Endopterygota</taxon>
        <taxon>Diptera</taxon>
        <taxon>Nematocera</taxon>
        <taxon>Culicoidea</taxon>
        <taxon>Culicidae</taxon>
        <taxon>Culicinae</taxon>
        <taxon>Aedini</taxon>
        <taxon>Aedes</taxon>
        <taxon>Stegomyia</taxon>
    </lineage>
</organism>
<evidence type="ECO:0000256" key="5">
    <source>
        <dbReference type="ARBA" id="ARBA00022771"/>
    </source>
</evidence>
<evidence type="ECO:0000256" key="12">
    <source>
        <dbReference type="SAM" id="MobiDB-lite"/>
    </source>
</evidence>
<dbReference type="InterPro" id="IPR013087">
    <property type="entry name" value="Znf_C2H2_type"/>
</dbReference>
<dbReference type="SUPFAM" id="SSF57667">
    <property type="entry name" value="beta-beta-alpha zinc fingers"/>
    <property type="match status" value="6"/>
</dbReference>
<dbReference type="PROSITE" id="PS50157">
    <property type="entry name" value="ZINC_FINGER_C2H2_2"/>
    <property type="match status" value="8"/>
</dbReference>
<evidence type="ECO:0000256" key="1">
    <source>
        <dbReference type="ARBA" id="ARBA00004123"/>
    </source>
</evidence>
<keyword evidence="6" id="KW-0862">Zinc</keyword>
<keyword evidence="10" id="KW-0539">Nucleus</keyword>
<dbReference type="EnsemblMetazoa" id="AALFPA23_019335.R28432">
    <property type="protein sequence ID" value="AALFPA23_019335.P28432"/>
    <property type="gene ID" value="AALFPA23_019335"/>
</dbReference>
<evidence type="ECO:0000256" key="8">
    <source>
        <dbReference type="ARBA" id="ARBA00023125"/>
    </source>
</evidence>
<reference evidence="14" key="2">
    <citation type="submission" date="2025-05" db="UniProtKB">
        <authorList>
            <consortium name="EnsemblMetazoa"/>
        </authorList>
    </citation>
    <scope>IDENTIFICATION</scope>
    <source>
        <strain evidence="14">Foshan</strain>
    </source>
</reference>
<dbReference type="GeneID" id="109432971"/>
<dbReference type="Gene3D" id="3.30.160.60">
    <property type="entry name" value="Classic Zinc Finger"/>
    <property type="match status" value="6"/>
</dbReference>
<evidence type="ECO:0000256" key="7">
    <source>
        <dbReference type="ARBA" id="ARBA00023015"/>
    </source>
</evidence>
<dbReference type="RefSeq" id="XP_062701185.1">
    <property type="nucleotide sequence ID" value="XM_062845201.1"/>
</dbReference>
<evidence type="ECO:0000256" key="9">
    <source>
        <dbReference type="ARBA" id="ARBA00023163"/>
    </source>
</evidence>
<dbReference type="Pfam" id="PF07776">
    <property type="entry name" value="zf-AD"/>
    <property type="match status" value="1"/>
</dbReference>
<evidence type="ECO:0000256" key="11">
    <source>
        <dbReference type="PROSITE-ProRule" id="PRU00042"/>
    </source>
</evidence>
<dbReference type="SMART" id="SM00355">
    <property type="entry name" value="ZnF_C2H2"/>
    <property type="match status" value="12"/>
</dbReference>
<dbReference type="PANTHER" id="PTHR24393">
    <property type="entry name" value="ZINC FINGER PROTEIN"/>
    <property type="match status" value="1"/>
</dbReference>
<evidence type="ECO:0000256" key="3">
    <source>
        <dbReference type="ARBA" id="ARBA00022723"/>
    </source>
</evidence>
<dbReference type="InterPro" id="IPR036236">
    <property type="entry name" value="Znf_C2H2_sf"/>
</dbReference>
<feature type="domain" description="C2H2-type" evidence="13">
    <location>
        <begin position="428"/>
        <end position="455"/>
    </location>
</feature>
<proteinExistence type="inferred from homology"/>
<sequence length="642" mass="74330">MSDSVENCLTCRRKPDQMLRFTDRVNGEDIGAVVASHFWFQVDQYEGRVLCNICWDKIEDFHKFYCEVKHLWDEDVLSSCAAVKMERDDDDEELVPSEFLFACDLIKEEAASNQVNIGDTGNSLGEAEENDKVVKDQAQPEATDESDEDSTLPIAKRCRRRKAKDSTVAVVPKKRGRPLGKKQSVVPTTQKKPTTRKKIDLSLQCELCDDSIRVFKRHEALQMHKLVKHSEQLEKKFSCDLCDRAYAYDWQLSGHKSWHQKEALNICCNICNKHFYSGRTLNNHMQANHPESVTQDGTSNDGTSDRQRPPVAPKGQPLNVSLAFPTPSEEVMNELIRKFCPLICDKCGFLAETFFYLKQHFRQDHQNHVYALCCDKKFFKKRLLYDHCLRHENPDVFRCELCQKSFTEKEGLERHNAWVHTPDSEKPYKCDICDAAFPKEYLLIPHMRYHLSMEQKHHVCDECGKAFGTENNLRQHQQTVHGPEYKLVCDICAKGFINKTLFDAHLLTHTEEGAASLKQQCPHCKRWLKNRSSFNRHKWRCMADGTVTCDICGKEAANKDSLASHKRLHHSDHPGYKCSFCGKGFKRAIRHREHEANHRGEVLYQCQFCPYSCNSNSNMYTHKKAVHAELWGEVIANRFYKR</sequence>
<feature type="domain" description="C2H2-type" evidence="13">
    <location>
        <begin position="547"/>
        <end position="574"/>
    </location>
</feature>
<feature type="region of interest" description="Disordered" evidence="12">
    <location>
        <begin position="116"/>
        <end position="170"/>
    </location>
</feature>
<evidence type="ECO:0000259" key="13">
    <source>
        <dbReference type="PROSITE" id="PS50157"/>
    </source>
</evidence>
<evidence type="ECO:0000256" key="6">
    <source>
        <dbReference type="ARBA" id="ARBA00022833"/>
    </source>
</evidence>
<evidence type="ECO:0000256" key="4">
    <source>
        <dbReference type="ARBA" id="ARBA00022737"/>
    </source>
</evidence>
<dbReference type="Pfam" id="PF00096">
    <property type="entry name" value="zf-C2H2"/>
    <property type="match status" value="3"/>
</dbReference>
<keyword evidence="3" id="KW-0479">Metal-binding</keyword>
<dbReference type="Gene3D" id="3.40.1800.20">
    <property type="match status" value="1"/>
</dbReference>
<feature type="domain" description="C2H2-type" evidence="13">
    <location>
        <begin position="237"/>
        <end position="264"/>
    </location>
</feature>